<gene>
    <name evidence="1" type="ORF">RMAR00112_LOCUS11411</name>
</gene>
<sequence>MNADLWYEEVSGLVEGFVHSWNGKLRDVGHACGVVQERWILFKRLYGFYIAFLKAQLEAKKGIVRKFAKKEVLPQMQKVTWNRFERTLKGMGEIARVKTAGTVTTEQGAKVIRELVQEYAESLENCLENERHQLSQVLDEPLASTEKKAYVTEFLGRLGPDSLRLEFLAALERVVPETKRKRWSKTYLSRIELVKLSMYARLKYSTAYEKDYISLTNSAAKDTVLKRHNQHTGYADVVDSMY</sequence>
<organism evidence="1">
    <name type="scientific">Rhodosorus marinus</name>
    <dbReference type="NCBI Taxonomy" id="101924"/>
    <lineage>
        <taxon>Eukaryota</taxon>
        <taxon>Rhodophyta</taxon>
        <taxon>Stylonematophyceae</taxon>
        <taxon>Stylonematales</taxon>
        <taxon>Stylonemataceae</taxon>
        <taxon>Rhodosorus</taxon>
    </lineage>
</organism>
<proteinExistence type="predicted"/>
<protein>
    <submittedName>
        <fullName evidence="1">Uncharacterized protein</fullName>
    </submittedName>
</protein>
<dbReference type="EMBL" id="HBHW01014740">
    <property type="protein sequence ID" value="CAE0043438.1"/>
    <property type="molecule type" value="Transcribed_RNA"/>
</dbReference>
<dbReference type="AlphaFoldDB" id="A0A7S3ED36"/>
<accession>A0A7S3ED36</accession>
<evidence type="ECO:0000313" key="1">
    <source>
        <dbReference type="EMBL" id="CAE0043438.1"/>
    </source>
</evidence>
<reference evidence="1" key="1">
    <citation type="submission" date="2021-01" db="EMBL/GenBank/DDBJ databases">
        <authorList>
            <person name="Corre E."/>
            <person name="Pelletier E."/>
            <person name="Niang G."/>
            <person name="Scheremetjew M."/>
            <person name="Finn R."/>
            <person name="Kale V."/>
            <person name="Holt S."/>
            <person name="Cochrane G."/>
            <person name="Meng A."/>
            <person name="Brown T."/>
            <person name="Cohen L."/>
        </authorList>
    </citation>
    <scope>NUCLEOTIDE SEQUENCE</scope>
    <source>
        <strain evidence="1">CCMP 769</strain>
    </source>
</reference>
<name>A0A7S3ED36_9RHOD</name>